<evidence type="ECO:0000313" key="1">
    <source>
        <dbReference type="EnsemblPlants" id="Ma03_p14230.1"/>
    </source>
</evidence>
<dbReference type="Gramene" id="Ma03_t14230.1">
    <property type="protein sequence ID" value="Ma03_p14230.1"/>
    <property type="gene ID" value="Ma03_g14230"/>
</dbReference>
<protein>
    <submittedName>
        <fullName evidence="1">Uncharacterized protein</fullName>
    </submittedName>
</protein>
<organism evidence="1 2">
    <name type="scientific">Musa acuminata subsp. malaccensis</name>
    <name type="common">Wild banana</name>
    <name type="synonym">Musa malaccensis</name>
    <dbReference type="NCBI Taxonomy" id="214687"/>
    <lineage>
        <taxon>Eukaryota</taxon>
        <taxon>Viridiplantae</taxon>
        <taxon>Streptophyta</taxon>
        <taxon>Embryophyta</taxon>
        <taxon>Tracheophyta</taxon>
        <taxon>Spermatophyta</taxon>
        <taxon>Magnoliopsida</taxon>
        <taxon>Liliopsida</taxon>
        <taxon>Zingiberales</taxon>
        <taxon>Musaceae</taxon>
        <taxon>Musa</taxon>
    </lineage>
</organism>
<dbReference type="EnsemblPlants" id="Ma03_t14230.1">
    <property type="protein sequence ID" value="Ma03_p14230.1"/>
    <property type="gene ID" value="Ma03_g14230"/>
</dbReference>
<keyword evidence="2" id="KW-1185">Reference proteome</keyword>
<reference evidence="1" key="1">
    <citation type="submission" date="2021-05" db="UniProtKB">
        <authorList>
            <consortium name="EnsemblPlants"/>
        </authorList>
    </citation>
    <scope>IDENTIFICATION</scope>
    <source>
        <strain evidence="1">subsp. malaccensis</strain>
    </source>
</reference>
<dbReference type="AlphaFoldDB" id="A0A804IBX7"/>
<name>A0A804IBX7_MUSAM</name>
<sequence>MRSPLPSTLRHCAPILPPAEAISSSLVVVEN</sequence>
<proteinExistence type="predicted"/>
<dbReference type="Proteomes" id="UP000012960">
    <property type="component" value="Unplaced"/>
</dbReference>
<evidence type="ECO:0000313" key="2">
    <source>
        <dbReference type="Proteomes" id="UP000012960"/>
    </source>
</evidence>
<accession>A0A804IBX7</accession>
<dbReference type="InParanoid" id="A0A804IBX7"/>